<name>A0A1M6IZ17_9BACT</name>
<sequence>MAIFNQTSIMSESKEQKIAVLIPLASSDKTLILNGIKIASIFRKELCLVFHCQKRDTRKRAIFKQKSDEYLATVKKEIPSLKSSKLIITGPVAEMPELLADDFETILLVADAKNYSHLAKAVTESPVPFLFVDTENSPSDFKKIVQPLDLRKENTDSSLWCSWFGRFNGSEIISVAANDKDKDDLKQVAQNVLLAKKLFSKFSITHKIYKGRKSSLGNSFEALELAKSSGSDLLIVLGSSVITPLDKLIGLPEKKIIRQAQGLPVLLINPRRENYILCD</sequence>
<accession>A0A1M6IZ17</accession>
<keyword evidence="2" id="KW-1185">Reference proteome</keyword>
<protein>
    <recommendedName>
        <fullName evidence="3">Universal stress protein family protein</fullName>
    </recommendedName>
</protein>
<gene>
    <name evidence="1" type="ORF">SAMN05444280_11845</name>
</gene>
<dbReference type="AlphaFoldDB" id="A0A1M6IZ17"/>
<organism evidence="1 2">
    <name type="scientific">Tangfeifania diversioriginum</name>
    <dbReference type="NCBI Taxonomy" id="1168035"/>
    <lineage>
        <taxon>Bacteria</taxon>
        <taxon>Pseudomonadati</taxon>
        <taxon>Bacteroidota</taxon>
        <taxon>Bacteroidia</taxon>
        <taxon>Marinilabiliales</taxon>
        <taxon>Prolixibacteraceae</taxon>
        <taxon>Tangfeifania</taxon>
    </lineage>
</organism>
<evidence type="ECO:0008006" key="3">
    <source>
        <dbReference type="Google" id="ProtNLM"/>
    </source>
</evidence>
<evidence type="ECO:0000313" key="1">
    <source>
        <dbReference type="EMBL" id="SHJ39617.1"/>
    </source>
</evidence>
<dbReference type="EMBL" id="FQZE01000018">
    <property type="protein sequence ID" value="SHJ39617.1"/>
    <property type="molecule type" value="Genomic_DNA"/>
</dbReference>
<dbReference type="Proteomes" id="UP000184050">
    <property type="component" value="Unassembled WGS sequence"/>
</dbReference>
<proteinExistence type="predicted"/>
<dbReference type="STRING" id="1168035.SAMN05444280_11845"/>
<reference evidence="1 2" key="1">
    <citation type="submission" date="2016-11" db="EMBL/GenBank/DDBJ databases">
        <authorList>
            <person name="Jaros S."/>
            <person name="Januszkiewicz K."/>
            <person name="Wedrychowicz H."/>
        </authorList>
    </citation>
    <scope>NUCLEOTIDE SEQUENCE [LARGE SCALE GENOMIC DNA]</scope>
    <source>
        <strain evidence="1 2">DSM 27063</strain>
    </source>
</reference>
<evidence type="ECO:0000313" key="2">
    <source>
        <dbReference type="Proteomes" id="UP000184050"/>
    </source>
</evidence>